<comment type="caution">
    <text evidence="3">The sequence shown here is derived from an EMBL/GenBank/DDBJ whole genome shotgun (WGS) entry which is preliminary data.</text>
</comment>
<feature type="domain" description="DUF7054" evidence="2">
    <location>
        <begin position="108"/>
        <end position="192"/>
    </location>
</feature>
<accession>A0ABD2XTR1</accession>
<evidence type="ECO:0000313" key="3">
    <source>
        <dbReference type="EMBL" id="KAL3498719.1"/>
    </source>
</evidence>
<dbReference type="InterPro" id="IPR055482">
    <property type="entry name" value="DUF7054"/>
</dbReference>
<sequence>MTERDWDRGGVPVSRRVRKPGPPHPSPSPSPAPATRRKGSIQVHRRKKSLRPIQILTRCNSESTLWRAGAAGGGDFGQRDLTPPEVEVEGGVLYRPQTCADIFSGYNKEAKVVVNVTVEGSPGPVRAMVKLGSSVEETIKLVIDKYGEEGRSPRLDKDATSTFELHHSHFSLQSLNKSDAIGDAGSRSFYLRKSGSGCSSNASLIPDTDLSENPVSHPPAGSPLVCLGRFIFKKFSKFIRRMCNIWKILGCINCNG</sequence>
<evidence type="ECO:0000259" key="2">
    <source>
        <dbReference type="Pfam" id="PF23156"/>
    </source>
</evidence>
<name>A0ABD2XTR1_9GENT</name>
<dbReference type="EMBL" id="JBJUIK010000017">
    <property type="protein sequence ID" value="KAL3498719.1"/>
    <property type="molecule type" value="Genomic_DNA"/>
</dbReference>
<evidence type="ECO:0000256" key="1">
    <source>
        <dbReference type="SAM" id="MobiDB-lite"/>
    </source>
</evidence>
<dbReference type="AlphaFoldDB" id="A0ABD2XTR1"/>
<gene>
    <name evidence="3" type="ORF">ACH5RR_041451</name>
</gene>
<dbReference type="Pfam" id="PF23156">
    <property type="entry name" value="DUF7054"/>
    <property type="match status" value="1"/>
</dbReference>
<keyword evidence="4" id="KW-1185">Reference proteome</keyword>
<dbReference type="InterPro" id="IPR040358">
    <property type="entry name" value="At4g22758-like"/>
</dbReference>
<feature type="compositionally biased region" description="Basic residues" evidence="1">
    <location>
        <begin position="35"/>
        <end position="47"/>
    </location>
</feature>
<dbReference type="PANTHER" id="PTHR33270:SF6">
    <property type="entry name" value="OS02G0448600 PROTEIN"/>
    <property type="match status" value="1"/>
</dbReference>
<proteinExistence type="predicted"/>
<dbReference type="PANTHER" id="PTHR33270">
    <property type="entry name" value="BNAC05G50380D PROTEIN"/>
    <property type="match status" value="1"/>
</dbReference>
<evidence type="ECO:0000313" key="4">
    <source>
        <dbReference type="Proteomes" id="UP001630127"/>
    </source>
</evidence>
<feature type="compositionally biased region" description="Pro residues" evidence="1">
    <location>
        <begin position="22"/>
        <end position="32"/>
    </location>
</feature>
<reference evidence="3 4" key="1">
    <citation type="submission" date="2024-11" db="EMBL/GenBank/DDBJ databases">
        <title>A near-complete genome assembly of Cinchona calisaya.</title>
        <authorList>
            <person name="Lian D.C."/>
            <person name="Zhao X.W."/>
            <person name="Wei L."/>
        </authorList>
    </citation>
    <scope>NUCLEOTIDE SEQUENCE [LARGE SCALE GENOMIC DNA]</scope>
    <source>
        <tissue evidence="3">Nenye</tissue>
    </source>
</reference>
<feature type="region of interest" description="Disordered" evidence="1">
    <location>
        <begin position="1"/>
        <end position="47"/>
    </location>
</feature>
<dbReference type="Proteomes" id="UP001630127">
    <property type="component" value="Unassembled WGS sequence"/>
</dbReference>
<protein>
    <recommendedName>
        <fullName evidence="2">DUF7054 domain-containing protein</fullName>
    </recommendedName>
</protein>
<organism evidence="3 4">
    <name type="scientific">Cinchona calisaya</name>
    <dbReference type="NCBI Taxonomy" id="153742"/>
    <lineage>
        <taxon>Eukaryota</taxon>
        <taxon>Viridiplantae</taxon>
        <taxon>Streptophyta</taxon>
        <taxon>Embryophyta</taxon>
        <taxon>Tracheophyta</taxon>
        <taxon>Spermatophyta</taxon>
        <taxon>Magnoliopsida</taxon>
        <taxon>eudicotyledons</taxon>
        <taxon>Gunneridae</taxon>
        <taxon>Pentapetalae</taxon>
        <taxon>asterids</taxon>
        <taxon>lamiids</taxon>
        <taxon>Gentianales</taxon>
        <taxon>Rubiaceae</taxon>
        <taxon>Cinchonoideae</taxon>
        <taxon>Cinchoneae</taxon>
        <taxon>Cinchona</taxon>
    </lineage>
</organism>